<name>A0A1N7IJM9_9PROT</name>
<evidence type="ECO:0000256" key="1">
    <source>
        <dbReference type="ARBA" id="ARBA00008522"/>
    </source>
</evidence>
<dbReference type="PANTHER" id="PTHR35146">
    <property type="entry name" value="UPF0178 PROTEIN YAII"/>
    <property type="match status" value="1"/>
</dbReference>
<dbReference type="Proteomes" id="UP000185678">
    <property type="component" value="Unassembled WGS sequence"/>
</dbReference>
<accession>A0A1N7IJM9</accession>
<evidence type="ECO:0000256" key="2">
    <source>
        <dbReference type="HAMAP-Rule" id="MF_00489"/>
    </source>
</evidence>
<dbReference type="PANTHER" id="PTHR35146:SF1">
    <property type="entry name" value="UPF0178 PROTEIN YAII"/>
    <property type="match status" value="1"/>
</dbReference>
<gene>
    <name evidence="3" type="ORF">SAMN05421779_101226</name>
</gene>
<reference evidence="3 4" key="1">
    <citation type="submission" date="2017-01" db="EMBL/GenBank/DDBJ databases">
        <authorList>
            <person name="Mah S.A."/>
            <person name="Swanson W.J."/>
            <person name="Moy G.W."/>
            <person name="Vacquier V.D."/>
        </authorList>
    </citation>
    <scope>NUCLEOTIDE SEQUENCE [LARGE SCALE GENOMIC DNA]</scope>
    <source>
        <strain evidence="3 4">DSM 11589</strain>
    </source>
</reference>
<dbReference type="STRING" id="80876.SAMN05421779_101226"/>
<dbReference type="NCBIfam" id="NF001095">
    <property type="entry name" value="PRK00124.1"/>
    <property type="match status" value="1"/>
</dbReference>
<dbReference type="InterPro" id="IPR003791">
    <property type="entry name" value="UPF0178"/>
</dbReference>
<evidence type="ECO:0000313" key="4">
    <source>
        <dbReference type="Proteomes" id="UP000185678"/>
    </source>
</evidence>
<sequence>MTTIYIDADACPVKEETVKAALRHRIAVYIVSNRWQRGEQNPLIHRVVVPPEPDAADKWIAEAIQREDICITNDIPLAAHCLEREAHVIRPDGSLITQQSVGNALAMRDLMAHLRETGEITGGPASYNRQDRVRFLDSLERLIQASLRANKALS</sequence>
<protein>
    <recommendedName>
        <fullName evidence="2">UPF0178 protein SAMN05421779_101226</fullName>
    </recommendedName>
</protein>
<evidence type="ECO:0000313" key="3">
    <source>
        <dbReference type="EMBL" id="SIS37299.1"/>
    </source>
</evidence>
<organism evidence="3 4">
    <name type="scientific">Insolitispirillum peregrinum</name>
    <dbReference type="NCBI Taxonomy" id="80876"/>
    <lineage>
        <taxon>Bacteria</taxon>
        <taxon>Pseudomonadati</taxon>
        <taxon>Pseudomonadota</taxon>
        <taxon>Alphaproteobacteria</taxon>
        <taxon>Rhodospirillales</taxon>
        <taxon>Novispirillaceae</taxon>
        <taxon>Insolitispirillum</taxon>
    </lineage>
</organism>
<dbReference type="OrthoDB" id="9798918at2"/>
<dbReference type="Pfam" id="PF02639">
    <property type="entry name" value="DUF188"/>
    <property type="match status" value="1"/>
</dbReference>
<dbReference type="HAMAP" id="MF_00489">
    <property type="entry name" value="UPF0178"/>
    <property type="match status" value="1"/>
</dbReference>
<dbReference type="AlphaFoldDB" id="A0A1N7IJM9"/>
<dbReference type="EMBL" id="FTOA01000001">
    <property type="protein sequence ID" value="SIS37299.1"/>
    <property type="molecule type" value="Genomic_DNA"/>
</dbReference>
<dbReference type="RefSeq" id="WP_076398169.1">
    <property type="nucleotide sequence ID" value="NZ_FTOA01000001.1"/>
</dbReference>
<proteinExistence type="inferred from homology"/>
<keyword evidence="4" id="KW-1185">Reference proteome</keyword>
<comment type="similarity">
    <text evidence="1 2">Belongs to the UPF0178 family.</text>
</comment>